<dbReference type="PRINTS" id="PR00038">
    <property type="entry name" value="HTHLUXR"/>
</dbReference>
<keyword evidence="2" id="KW-0238">DNA-binding</keyword>
<keyword evidence="3" id="KW-0804">Transcription</keyword>
<dbReference type="Pfam" id="PF03472">
    <property type="entry name" value="Autoind_bind"/>
    <property type="match status" value="1"/>
</dbReference>
<evidence type="ECO:0000256" key="1">
    <source>
        <dbReference type="ARBA" id="ARBA00023015"/>
    </source>
</evidence>
<keyword evidence="1" id="KW-0805">Transcription regulation</keyword>
<dbReference type="PANTHER" id="PTHR44688:SF16">
    <property type="entry name" value="DNA-BINDING TRANSCRIPTIONAL ACTIVATOR DEVR_DOSR"/>
    <property type="match status" value="1"/>
</dbReference>
<evidence type="ECO:0000256" key="2">
    <source>
        <dbReference type="ARBA" id="ARBA00023125"/>
    </source>
</evidence>
<evidence type="ECO:0000256" key="3">
    <source>
        <dbReference type="ARBA" id="ARBA00023163"/>
    </source>
</evidence>
<dbReference type="STRING" id="863227.GCA_000373005_01118"/>
<organism evidence="5 6">
    <name type="scientific">Trinickia symbiotica</name>
    <dbReference type="NCBI Taxonomy" id="863227"/>
    <lineage>
        <taxon>Bacteria</taxon>
        <taxon>Pseudomonadati</taxon>
        <taxon>Pseudomonadota</taxon>
        <taxon>Betaproteobacteria</taxon>
        <taxon>Burkholderiales</taxon>
        <taxon>Burkholderiaceae</taxon>
        <taxon>Trinickia</taxon>
    </lineage>
</organism>
<gene>
    <name evidence="5" type="ORF">C0Z20_00590</name>
</gene>
<comment type="caution">
    <text evidence="5">The sequence shown here is derived from an EMBL/GenBank/DDBJ whole genome shotgun (WGS) entry which is preliminary data.</text>
</comment>
<keyword evidence="6" id="KW-1185">Reference proteome</keyword>
<dbReference type="CDD" id="cd06170">
    <property type="entry name" value="LuxR_C_like"/>
    <property type="match status" value="1"/>
</dbReference>
<protein>
    <submittedName>
        <fullName evidence="5">LuxR family transcriptional regulator</fullName>
    </submittedName>
</protein>
<dbReference type="InterPro" id="IPR036388">
    <property type="entry name" value="WH-like_DNA-bd_sf"/>
</dbReference>
<dbReference type="SUPFAM" id="SSF46894">
    <property type="entry name" value="C-terminal effector domain of the bipartite response regulators"/>
    <property type="match status" value="1"/>
</dbReference>
<dbReference type="InterPro" id="IPR036693">
    <property type="entry name" value="TF_LuxR_autoind-bd_dom_sf"/>
</dbReference>
<sequence>MPPSKSLAPLTRSLPDSVLTRYTMCELEDAYSLLQCETLDALTHAADKVASSMGFMRFLFGLRIDVASPAMPPVKMIGTFPEGWLQTYAARGYAAIDPTVQHAYASNLPLVWGPGVFTTPEQVQFAEEAAKWGLTAGFSAPVRGKDNDLSLLSLVVDDDSDKPLQLRVDQLANGQLLACFIHEAMTRVLNAKGAEADAVQEPALETEAATQAADAPAPAQESIALSRRELDCLTWSAAGKTSWEIGRILSISERTVNFHIAKAARKLGTYSRRHAISRAMALGLLSP</sequence>
<reference evidence="5 6" key="1">
    <citation type="submission" date="2018-01" db="EMBL/GenBank/DDBJ databases">
        <title>Whole genome analyses suggest that Burkholderia sensu lato contains two further novel genera in the rhizoxinica-symbiotica group Mycetohabitans gen. nov., and Trinickia gen. nov.: implications for the evolution of diazotrophy and nodulation in the Burkholderiaceae.</title>
        <authorList>
            <person name="Estrada-de los Santos P."/>
            <person name="Palmer M."/>
            <person name="Chavez-Ramirez B."/>
            <person name="Beukes C."/>
            <person name="Steenkamp E.T."/>
            <person name="Hirsch A.M."/>
            <person name="Manyaka P."/>
            <person name="Maluk M."/>
            <person name="Lafos M."/>
            <person name="Crook M."/>
            <person name="Gross E."/>
            <person name="Simon M.F."/>
            <person name="Bueno dos Reis Junior F."/>
            <person name="Poole P.S."/>
            <person name="Venter S.N."/>
            <person name="James E.K."/>
        </authorList>
    </citation>
    <scope>NUCLEOTIDE SEQUENCE [LARGE SCALE GENOMIC DNA]</scope>
    <source>
        <strain evidence="5 6">JPY 581</strain>
    </source>
</reference>
<dbReference type="Proteomes" id="UP000235777">
    <property type="component" value="Unassembled WGS sequence"/>
</dbReference>
<dbReference type="GO" id="GO:0006355">
    <property type="term" value="P:regulation of DNA-templated transcription"/>
    <property type="evidence" value="ECO:0007669"/>
    <property type="project" value="InterPro"/>
</dbReference>
<evidence type="ECO:0000259" key="4">
    <source>
        <dbReference type="PROSITE" id="PS50043"/>
    </source>
</evidence>
<dbReference type="PANTHER" id="PTHR44688">
    <property type="entry name" value="DNA-BINDING TRANSCRIPTIONAL ACTIVATOR DEVR_DOSR"/>
    <property type="match status" value="1"/>
</dbReference>
<dbReference type="InterPro" id="IPR000792">
    <property type="entry name" value="Tscrpt_reg_LuxR_C"/>
</dbReference>
<dbReference type="GO" id="GO:0003677">
    <property type="term" value="F:DNA binding"/>
    <property type="evidence" value="ECO:0007669"/>
    <property type="project" value="UniProtKB-KW"/>
</dbReference>
<dbReference type="InterPro" id="IPR005143">
    <property type="entry name" value="TF_LuxR_autoind-bd_dom"/>
</dbReference>
<evidence type="ECO:0000313" key="6">
    <source>
        <dbReference type="Proteomes" id="UP000235777"/>
    </source>
</evidence>
<dbReference type="SMART" id="SM00421">
    <property type="entry name" value="HTH_LUXR"/>
    <property type="match status" value="1"/>
</dbReference>
<evidence type="ECO:0000313" key="5">
    <source>
        <dbReference type="EMBL" id="PMS38420.1"/>
    </source>
</evidence>
<proteinExistence type="predicted"/>
<dbReference type="Pfam" id="PF00196">
    <property type="entry name" value="GerE"/>
    <property type="match status" value="1"/>
</dbReference>
<dbReference type="Gene3D" id="1.10.10.10">
    <property type="entry name" value="Winged helix-like DNA-binding domain superfamily/Winged helix DNA-binding domain"/>
    <property type="match status" value="1"/>
</dbReference>
<dbReference type="InterPro" id="IPR016032">
    <property type="entry name" value="Sig_transdc_resp-reg_C-effctor"/>
</dbReference>
<dbReference type="RefSeq" id="WP_083925520.1">
    <property type="nucleotide sequence ID" value="NZ_PTIR01000002.1"/>
</dbReference>
<dbReference type="SUPFAM" id="SSF75516">
    <property type="entry name" value="Pheromone-binding domain of LuxR-like quorum-sensing transcription factors"/>
    <property type="match status" value="1"/>
</dbReference>
<dbReference type="AlphaFoldDB" id="A0A2N7XA05"/>
<feature type="domain" description="HTH luxR-type" evidence="4">
    <location>
        <begin position="218"/>
        <end position="283"/>
    </location>
</feature>
<dbReference type="PROSITE" id="PS50043">
    <property type="entry name" value="HTH_LUXR_2"/>
    <property type="match status" value="1"/>
</dbReference>
<dbReference type="Gene3D" id="3.30.450.80">
    <property type="entry name" value="Transcription factor LuxR-like, autoinducer-binding domain"/>
    <property type="match status" value="1"/>
</dbReference>
<name>A0A2N7XA05_9BURK</name>
<dbReference type="EMBL" id="PNYC01000001">
    <property type="protein sequence ID" value="PMS38420.1"/>
    <property type="molecule type" value="Genomic_DNA"/>
</dbReference>
<accession>A0A2N7XA05</accession>